<dbReference type="RefSeq" id="WP_200696562.1">
    <property type="nucleotide sequence ID" value="NZ_JAVREX010000001.1"/>
</dbReference>
<dbReference type="Pfam" id="PF06742">
    <property type="entry name" value="DUF1214"/>
    <property type="match status" value="1"/>
</dbReference>
<dbReference type="Pfam" id="PF06863">
    <property type="entry name" value="DUF1254"/>
    <property type="match status" value="1"/>
</dbReference>
<evidence type="ECO:0000313" key="4">
    <source>
        <dbReference type="Proteomes" id="UP001183777"/>
    </source>
</evidence>
<dbReference type="InterPro" id="IPR010621">
    <property type="entry name" value="DUF1214"/>
</dbReference>
<feature type="domain" description="DUF1214" evidence="1">
    <location>
        <begin position="317"/>
        <end position="424"/>
    </location>
</feature>
<evidence type="ECO:0000313" key="3">
    <source>
        <dbReference type="EMBL" id="MDT0426673.1"/>
    </source>
</evidence>
<feature type="domain" description="DUF1254" evidence="2">
    <location>
        <begin position="42"/>
        <end position="170"/>
    </location>
</feature>
<dbReference type="PANTHER" id="PTHR36509:SF2">
    <property type="entry name" value="BLL3101 PROTEIN"/>
    <property type="match status" value="1"/>
</dbReference>
<accession>A0ABU2RGR3</accession>
<dbReference type="PANTHER" id="PTHR36509">
    <property type="entry name" value="BLL3101 PROTEIN"/>
    <property type="match status" value="1"/>
</dbReference>
<dbReference type="SUPFAM" id="SSF160935">
    <property type="entry name" value="VPA0735-like"/>
    <property type="match status" value="1"/>
</dbReference>
<proteinExistence type="predicted"/>
<sequence length="442" mass="47032">MPAGAAGLAADAYVYGVALVRQMSAVQACLQEGYGVLGPAPFNAFAHADGPPTPDAHVPGAAPDLVDAVAQLDLSGGPVRLHVPDTGGAYYVLQFVDAWSNAFAYVGSRATGTGEGDWLVVPPGWAGTVPDGVAVVDAPTSVVSLVGRIACHGPDDLPRVRALQQELTLTHLGDRAHRTGVPAPDSDVPGALAFYERMRVWMADFPPAAADLAHQDRFQPLGLLEEGLSPYVSPGPALVRALTRGLELGRERVEAASAFARSPGAWEAEPHLHDYNLDHFGAGVLRSPQWRVPGREAAYLVRAVAARRALWEPHGYEAVAASTDRDSRGRPFDGTHRYVLRLDPPPLVGAFWSMSAYEVPGDHLVAGPEERYALGSRTPGLVYDGDGALTLYVSGERPTAPAREANWLRAPSGGFRLVMRMYVPGRAVLDGEYVLPPVERTA</sequence>
<dbReference type="Gene3D" id="2.60.120.600">
    <property type="entry name" value="Domain of unknown function DUF1214, C-terminal domain"/>
    <property type="match status" value="1"/>
</dbReference>
<gene>
    <name evidence="3" type="ORF">RM649_03295</name>
</gene>
<protein>
    <submittedName>
        <fullName evidence="3">DUF1254 domain-containing protein</fullName>
    </submittedName>
</protein>
<keyword evidence="4" id="KW-1185">Reference proteome</keyword>
<evidence type="ECO:0000259" key="1">
    <source>
        <dbReference type="Pfam" id="PF06742"/>
    </source>
</evidence>
<organism evidence="3 4">
    <name type="scientific">Streptomyces salyersiae</name>
    <dbReference type="NCBI Taxonomy" id="3075530"/>
    <lineage>
        <taxon>Bacteria</taxon>
        <taxon>Bacillati</taxon>
        <taxon>Actinomycetota</taxon>
        <taxon>Actinomycetes</taxon>
        <taxon>Kitasatosporales</taxon>
        <taxon>Streptomycetaceae</taxon>
        <taxon>Streptomyces</taxon>
    </lineage>
</organism>
<comment type="caution">
    <text evidence="3">The sequence shown here is derived from an EMBL/GenBank/DDBJ whole genome shotgun (WGS) entry which is preliminary data.</text>
</comment>
<dbReference type="EMBL" id="JAVREX010000001">
    <property type="protein sequence ID" value="MDT0426673.1"/>
    <property type="molecule type" value="Genomic_DNA"/>
</dbReference>
<dbReference type="InterPro" id="IPR010679">
    <property type="entry name" value="DUF1254"/>
</dbReference>
<dbReference type="Gene3D" id="2.60.40.1610">
    <property type="entry name" value="Domain of unknown function DUF1254"/>
    <property type="match status" value="1"/>
</dbReference>
<reference evidence="4" key="1">
    <citation type="submission" date="2023-07" db="EMBL/GenBank/DDBJ databases">
        <title>30 novel species of actinomycetes from the DSMZ collection.</title>
        <authorList>
            <person name="Nouioui I."/>
        </authorList>
    </citation>
    <scope>NUCLEOTIDE SEQUENCE [LARGE SCALE GENOMIC DNA]</scope>
    <source>
        <strain evidence="4">DSM 41770</strain>
    </source>
</reference>
<dbReference type="Proteomes" id="UP001183777">
    <property type="component" value="Unassembled WGS sequence"/>
</dbReference>
<evidence type="ECO:0000259" key="2">
    <source>
        <dbReference type="Pfam" id="PF06863"/>
    </source>
</evidence>
<dbReference type="InterPro" id="IPR037050">
    <property type="entry name" value="DUF1254_sf"/>
</dbReference>
<name>A0ABU2RGR3_9ACTN</name>
<dbReference type="InterPro" id="IPR037049">
    <property type="entry name" value="DUF1214_C_sf"/>
</dbReference>